<dbReference type="HOGENOM" id="CLU_2574131_0_0_1"/>
<sequence>MLFCRGYNGFPSECRRPIHGEMLMGPAKLDGNCEPRMMSSLLFIHVSEEGSVSCRVFQELASTTRLAAPHLKAALILLQPI</sequence>
<name>A0A0C3D114_HEBCY</name>
<dbReference type="EMBL" id="KN831768">
    <property type="protein sequence ID" value="KIM49816.1"/>
    <property type="molecule type" value="Genomic_DNA"/>
</dbReference>
<evidence type="ECO:0000313" key="2">
    <source>
        <dbReference type="Proteomes" id="UP000053424"/>
    </source>
</evidence>
<dbReference type="AlphaFoldDB" id="A0A0C3D114"/>
<evidence type="ECO:0000313" key="1">
    <source>
        <dbReference type="EMBL" id="KIM49816.1"/>
    </source>
</evidence>
<protein>
    <submittedName>
        <fullName evidence="1">Uncharacterized protein</fullName>
    </submittedName>
</protein>
<proteinExistence type="predicted"/>
<gene>
    <name evidence="1" type="ORF">M413DRAFT_116471</name>
</gene>
<reference evidence="2" key="2">
    <citation type="submission" date="2015-01" db="EMBL/GenBank/DDBJ databases">
        <title>Evolutionary Origins and Diversification of the Mycorrhizal Mutualists.</title>
        <authorList>
            <consortium name="DOE Joint Genome Institute"/>
            <consortium name="Mycorrhizal Genomics Consortium"/>
            <person name="Kohler A."/>
            <person name="Kuo A."/>
            <person name="Nagy L.G."/>
            <person name="Floudas D."/>
            <person name="Copeland A."/>
            <person name="Barry K.W."/>
            <person name="Cichocki N."/>
            <person name="Veneault-Fourrey C."/>
            <person name="LaButti K."/>
            <person name="Lindquist E.A."/>
            <person name="Lipzen A."/>
            <person name="Lundell T."/>
            <person name="Morin E."/>
            <person name="Murat C."/>
            <person name="Riley R."/>
            <person name="Ohm R."/>
            <person name="Sun H."/>
            <person name="Tunlid A."/>
            <person name="Henrissat B."/>
            <person name="Grigoriev I.V."/>
            <person name="Hibbett D.S."/>
            <person name="Martin F."/>
        </authorList>
    </citation>
    <scope>NUCLEOTIDE SEQUENCE [LARGE SCALE GENOMIC DNA]</scope>
    <source>
        <strain evidence="2">h7</strain>
    </source>
</reference>
<accession>A0A0C3D114</accession>
<reference evidence="1 2" key="1">
    <citation type="submission" date="2014-04" db="EMBL/GenBank/DDBJ databases">
        <authorList>
            <consortium name="DOE Joint Genome Institute"/>
            <person name="Kuo A."/>
            <person name="Gay G."/>
            <person name="Dore J."/>
            <person name="Kohler A."/>
            <person name="Nagy L.G."/>
            <person name="Floudas D."/>
            <person name="Copeland A."/>
            <person name="Barry K.W."/>
            <person name="Cichocki N."/>
            <person name="Veneault-Fourrey C."/>
            <person name="LaButti K."/>
            <person name="Lindquist E.A."/>
            <person name="Lipzen A."/>
            <person name="Lundell T."/>
            <person name="Morin E."/>
            <person name="Murat C."/>
            <person name="Sun H."/>
            <person name="Tunlid A."/>
            <person name="Henrissat B."/>
            <person name="Grigoriev I.V."/>
            <person name="Hibbett D.S."/>
            <person name="Martin F."/>
            <person name="Nordberg H.P."/>
            <person name="Cantor M.N."/>
            <person name="Hua S.X."/>
        </authorList>
    </citation>
    <scope>NUCLEOTIDE SEQUENCE [LARGE SCALE GENOMIC DNA]</scope>
    <source>
        <strain evidence="2">h7</strain>
    </source>
</reference>
<dbReference type="Proteomes" id="UP000053424">
    <property type="component" value="Unassembled WGS sequence"/>
</dbReference>
<organism evidence="1 2">
    <name type="scientific">Hebeloma cylindrosporum</name>
    <dbReference type="NCBI Taxonomy" id="76867"/>
    <lineage>
        <taxon>Eukaryota</taxon>
        <taxon>Fungi</taxon>
        <taxon>Dikarya</taxon>
        <taxon>Basidiomycota</taxon>
        <taxon>Agaricomycotina</taxon>
        <taxon>Agaricomycetes</taxon>
        <taxon>Agaricomycetidae</taxon>
        <taxon>Agaricales</taxon>
        <taxon>Agaricineae</taxon>
        <taxon>Hymenogastraceae</taxon>
        <taxon>Hebeloma</taxon>
    </lineage>
</organism>
<keyword evidence="2" id="KW-1185">Reference proteome</keyword>